<organism evidence="5 6">
    <name type="scientific">Zasmidium cellare</name>
    <name type="common">Wine cellar mold</name>
    <name type="synonym">Racodium cellare</name>
    <dbReference type="NCBI Taxonomy" id="395010"/>
    <lineage>
        <taxon>Eukaryota</taxon>
        <taxon>Fungi</taxon>
        <taxon>Dikarya</taxon>
        <taxon>Ascomycota</taxon>
        <taxon>Pezizomycotina</taxon>
        <taxon>Dothideomycetes</taxon>
        <taxon>Dothideomycetidae</taxon>
        <taxon>Mycosphaerellales</taxon>
        <taxon>Mycosphaerellaceae</taxon>
        <taxon>Zasmidium</taxon>
    </lineage>
</organism>
<gene>
    <name evidence="5" type="ORF">PRZ48_005172</name>
</gene>
<dbReference type="CDD" id="cd08249">
    <property type="entry name" value="enoyl_reductase_like"/>
    <property type="match status" value="1"/>
</dbReference>
<dbReference type="SUPFAM" id="SSF50129">
    <property type="entry name" value="GroES-like"/>
    <property type="match status" value="1"/>
</dbReference>
<dbReference type="InterPro" id="IPR047122">
    <property type="entry name" value="Trans-enoyl_RdTase-like"/>
</dbReference>
<reference evidence="5 6" key="1">
    <citation type="journal article" date="2023" name="G3 (Bethesda)">
        <title>A chromosome-level genome assembly of Zasmidium syzygii isolated from banana leaves.</title>
        <authorList>
            <person name="van Westerhoven A.C."/>
            <person name="Mehrabi R."/>
            <person name="Talebi R."/>
            <person name="Steentjes M.B.F."/>
            <person name="Corcolon B."/>
            <person name="Chong P.A."/>
            <person name="Kema G.H.J."/>
            <person name="Seidl M.F."/>
        </authorList>
    </citation>
    <scope>NUCLEOTIDE SEQUENCE [LARGE SCALE GENOMIC DNA]</scope>
    <source>
        <strain evidence="5 6">P124</strain>
    </source>
</reference>
<dbReference type="PANTHER" id="PTHR45348">
    <property type="entry name" value="HYPOTHETICAL OXIDOREDUCTASE (EUROFUNG)"/>
    <property type="match status" value="1"/>
</dbReference>
<feature type="domain" description="Enoyl reductase (ER)" evidence="4">
    <location>
        <begin position="15"/>
        <end position="355"/>
    </location>
</feature>
<dbReference type="Gene3D" id="3.40.50.720">
    <property type="entry name" value="NAD(P)-binding Rossmann-like Domain"/>
    <property type="match status" value="1"/>
</dbReference>
<dbReference type="InterPro" id="IPR013154">
    <property type="entry name" value="ADH-like_N"/>
</dbReference>
<evidence type="ECO:0000259" key="4">
    <source>
        <dbReference type="SMART" id="SM00829"/>
    </source>
</evidence>
<sequence length="358" mass="38529">MATNQQNQAAWLMSKQEHPFKVDKAPFPEPTGRSIVIRNHAVAMNPVDAGIQKYGILWTTFPCILGSDVAGEIIALGPEVTRFRIGDRITGCVEDGGFQLYPSVHESVAARLPSHVSYAQGSVLPLAVCTAAVSIFHPENLALPPPQLEPKGNGRVVLAWGASSSVGACGVQMIKAAGFEVAATASKHNEAFCKEIGVDYFFDHRSENVVEQIINTLKDKDFAGVFSAIFLGGDVLPKCTEIASRLGKDPASRVVATVLPDSMPYTEPVQDGVRIAYCNSTVEIMPAKKLAKQFGWEKKPNSIEQDVWVNWLPAALEKGLMKCKPDPEVVGQGLEKIQDAVDIIGAGVSAKKIVVELP</sequence>
<keyword evidence="6" id="KW-1185">Reference proteome</keyword>
<evidence type="ECO:0000256" key="2">
    <source>
        <dbReference type="ARBA" id="ARBA00011245"/>
    </source>
</evidence>
<comment type="similarity">
    <text evidence="1">Belongs to the zinc-containing alcohol dehydrogenase family.</text>
</comment>
<keyword evidence="3" id="KW-0560">Oxidoreductase</keyword>
<dbReference type="Proteomes" id="UP001305779">
    <property type="component" value="Unassembled WGS sequence"/>
</dbReference>
<dbReference type="InterPro" id="IPR011032">
    <property type="entry name" value="GroES-like_sf"/>
</dbReference>
<dbReference type="Pfam" id="PF08240">
    <property type="entry name" value="ADH_N"/>
    <property type="match status" value="1"/>
</dbReference>
<comment type="subunit">
    <text evidence="2">Monomer.</text>
</comment>
<evidence type="ECO:0000313" key="5">
    <source>
        <dbReference type="EMBL" id="KAK4504256.1"/>
    </source>
</evidence>
<dbReference type="EMBL" id="JAXOVC010000003">
    <property type="protein sequence ID" value="KAK4504256.1"/>
    <property type="molecule type" value="Genomic_DNA"/>
</dbReference>
<accession>A0ABR0ERP0</accession>
<dbReference type="PANTHER" id="PTHR45348:SF2">
    <property type="entry name" value="ZINC-TYPE ALCOHOL DEHYDROGENASE-LIKE PROTEIN C2E1P3.01"/>
    <property type="match status" value="1"/>
</dbReference>
<dbReference type="SUPFAM" id="SSF51735">
    <property type="entry name" value="NAD(P)-binding Rossmann-fold domains"/>
    <property type="match status" value="1"/>
</dbReference>
<comment type="caution">
    <text evidence="5">The sequence shown here is derived from an EMBL/GenBank/DDBJ whole genome shotgun (WGS) entry which is preliminary data.</text>
</comment>
<evidence type="ECO:0000256" key="3">
    <source>
        <dbReference type="ARBA" id="ARBA00023002"/>
    </source>
</evidence>
<evidence type="ECO:0000313" key="6">
    <source>
        <dbReference type="Proteomes" id="UP001305779"/>
    </source>
</evidence>
<name>A0ABR0ERP0_ZASCE</name>
<evidence type="ECO:0000256" key="1">
    <source>
        <dbReference type="ARBA" id="ARBA00008072"/>
    </source>
</evidence>
<dbReference type="Gene3D" id="3.90.180.10">
    <property type="entry name" value="Medium-chain alcohol dehydrogenases, catalytic domain"/>
    <property type="match status" value="1"/>
</dbReference>
<dbReference type="SMART" id="SM00829">
    <property type="entry name" value="PKS_ER"/>
    <property type="match status" value="1"/>
</dbReference>
<protein>
    <recommendedName>
        <fullName evidence="4">Enoyl reductase (ER) domain-containing protein</fullName>
    </recommendedName>
</protein>
<dbReference type="Pfam" id="PF00107">
    <property type="entry name" value="ADH_zinc_N"/>
    <property type="match status" value="1"/>
</dbReference>
<dbReference type="InterPro" id="IPR036291">
    <property type="entry name" value="NAD(P)-bd_dom_sf"/>
</dbReference>
<dbReference type="InterPro" id="IPR013149">
    <property type="entry name" value="ADH-like_C"/>
</dbReference>
<proteinExistence type="inferred from homology"/>
<dbReference type="InterPro" id="IPR020843">
    <property type="entry name" value="ER"/>
</dbReference>